<protein>
    <submittedName>
        <fullName evidence="1">Uncharacterized protein</fullName>
    </submittedName>
</protein>
<comment type="caution">
    <text evidence="1">The sequence shown here is derived from an EMBL/GenBank/DDBJ whole genome shotgun (WGS) entry which is preliminary data.</text>
</comment>
<name>A0ABQ9HES1_9NEOP</name>
<evidence type="ECO:0000313" key="2">
    <source>
        <dbReference type="Proteomes" id="UP001159363"/>
    </source>
</evidence>
<organism evidence="1 2">
    <name type="scientific">Dryococelus australis</name>
    <dbReference type="NCBI Taxonomy" id="614101"/>
    <lineage>
        <taxon>Eukaryota</taxon>
        <taxon>Metazoa</taxon>
        <taxon>Ecdysozoa</taxon>
        <taxon>Arthropoda</taxon>
        <taxon>Hexapoda</taxon>
        <taxon>Insecta</taxon>
        <taxon>Pterygota</taxon>
        <taxon>Neoptera</taxon>
        <taxon>Polyneoptera</taxon>
        <taxon>Phasmatodea</taxon>
        <taxon>Verophasmatodea</taxon>
        <taxon>Anareolatae</taxon>
        <taxon>Phasmatidae</taxon>
        <taxon>Eurycanthinae</taxon>
        <taxon>Dryococelus</taxon>
    </lineage>
</organism>
<reference evidence="1 2" key="1">
    <citation type="submission" date="2023-02" db="EMBL/GenBank/DDBJ databases">
        <title>LHISI_Scaffold_Assembly.</title>
        <authorList>
            <person name="Stuart O.P."/>
            <person name="Cleave R."/>
            <person name="Magrath M.J.L."/>
            <person name="Mikheyev A.S."/>
        </authorList>
    </citation>
    <scope>NUCLEOTIDE SEQUENCE [LARGE SCALE GENOMIC DNA]</scope>
    <source>
        <strain evidence="1">Daus_M_001</strain>
        <tissue evidence="1">Leg muscle</tissue>
    </source>
</reference>
<keyword evidence="2" id="KW-1185">Reference proteome</keyword>
<gene>
    <name evidence="1" type="ORF">PR048_014640</name>
</gene>
<sequence>MDPYSKDGLLSTLYKSQEFVRGTSEQPVFKVASPNSPTKLISALGLIICPLSGRKTNGIFCDNEPVMNGVTGHSATRKQNTKCIITLLFIHFIPYINVSKNLNMMGNDWKYGIIIRLDWKLKLLLNQGEGDREEVETWLNILQLQARMLVCEPLRGGAVVTLDSQSGGPGFDSRLGHPDLDPLWLPPNHSRRMLGWILHKGHGRFLLQFLPPAQPAPSLMTSLSTRFKSNGASAECSSGIKGSTPREAISQQQRPAHYTYANPGPSVVANEDTVQEWRSIERL</sequence>
<evidence type="ECO:0000313" key="1">
    <source>
        <dbReference type="EMBL" id="KAJ8882826.1"/>
    </source>
</evidence>
<dbReference type="EMBL" id="JARBHB010000005">
    <property type="protein sequence ID" value="KAJ8882826.1"/>
    <property type="molecule type" value="Genomic_DNA"/>
</dbReference>
<accession>A0ABQ9HES1</accession>
<proteinExistence type="predicted"/>
<dbReference type="Proteomes" id="UP001159363">
    <property type="component" value="Chromosome 4"/>
</dbReference>